<dbReference type="AlphaFoldDB" id="A0A2K1L7M6"/>
<organism evidence="4">
    <name type="scientific">Physcomitrium patens</name>
    <name type="common">Spreading-leaved earth moss</name>
    <name type="synonym">Physcomitrella patens</name>
    <dbReference type="NCBI Taxonomy" id="3218"/>
    <lineage>
        <taxon>Eukaryota</taxon>
        <taxon>Viridiplantae</taxon>
        <taxon>Streptophyta</taxon>
        <taxon>Embryophyta</taxon>
        <taxon>Bryophyta</taxon>
        <taxon>Bryophytina</taxon>
        <taxon>Bryopsida</taxon>
        <taxon>Funariidae</taxon>
        <taxon>Funariales</taxon>
        <taxon>Funariaceae</taxon>
        <taxon>Physcomitrium</taxon>
    </lineage>
</organism>
<evidence type="ECO:0008006" key="7">
    <source>
        <dbReference type="Google" id="ProtNLM"/>
    </source>
</evidence>
<dbReference type="Gramene" id="Pp3c1_9430V3.1">
    <property type="protein sequence ID" value="Pp3c1_9430V3.1"/>
    <property type="gene ID" value="Pp3c1_9430"/>
</dbReference>
<dbReference type="Proteomes" id="UP000006727">
    <property type="component" value="Chromosome 1"/>
</dbReference>
<evidence type="ECO:0000313" key="5">
    <source>
        <dbReference type="EnsemblPlants" id="Pp3c1_9430V3.1"/>
    </source>
</evidence>
<feature type="domain" description="AMP-binding enzyme C-terminal" evidence="3">
    <location>
        <begin position="550"/>
        <end position="635"/>
    </location>
</feature>
<evidence type="ECO:0000313" key="6">
    <source>
        <dbReference type="Proteomes" id="UP000006727"/>
    </source>
</evidence>
<dbReference type="GO" id="GO:0006633">
    <property type="term" value="P:fatty acid biosynthetic process"/>
    <property type="evidence" value="ECO:0000318"/>
    <property type="project" value="GO_Central"/>
</dbReference>
<dbReference type="EnsemblPlants" id="Pp3c1_9430V3.1">
    <property type="protein sequence ID" value="Pp3c1_9430V3.1"/>
    <property type="gene ID" value="Pp3c1_9430"/>
</dbReference>
<comment type="similarity">
    <text evidence="1">Belongs to the ATP-dependent AMP-binding enzyme family.</text>
</comment>
<dbReference type="SUPFAM" id="SSF56801">
    <property type="entry name" value="Acetyl-CoA synthetase-like"/>
    <property type="match status" value="1"/>
</dbReference>
<dbReference type="PANTHER" id="PTHR43201">
    <property type="entry name" value="ACYL-COA SYNTHETASE"/>
    <property type="match status" value="1"/>
</dbReference>
<dbReference type="Pfam" id="PF13193">
    <property type="entry name" value="AMP-binding_C"/>
    <property type="match status" value="1"/>
</dbReference>
<name>A0A2K1L7M6_PHYPA</name>
<reference evidence="5" key="3">
    <citation type="submission" date="2020-12" db="UniProtKB">
        <authorList>
            <consortium name="EnsemblPlants"/>
        </authorList>
    </citation>
    <scope>IDENTIFICATION</scope>
</reference>
<dbReference type="InterPro" id="IPR025110">
    <property type="entry name" value="AMP-bd_C"/>
</dbReference>
<reference evidence="4 6" key="2">
    <citation type="journal article" date="2018" name="Plant J.">
        <title>The Physcomitrella patens chromosome-scale assembly reveals moss genome structure and evolution.</title>
        <authorList>
            <person name="Lang D."/>
            <person name="Ullrich K.K."/>
            <person name="Murat F."/>
            <person name="Fuchs J."/>
            <person name="Jenkins J."/>
            <person name="Haas F.B."/>
            <person name="Piednoel M."/>
            <person name="Gundlach H."/>
            <person name="Van Bel M."/>
            <person name="Meyberg R."/>
            <person name="Vives C."/>
            <person name="Morata J."/>
            <person name="Symeonidi A."/>
            <person name="Hiss M."/>
            <person name="Muchero W."/>
            <person name="Kamisugi Y."/>
            <person name="Saleh O."/>
            <person name="Blanc G."/>
            <person name="Decker E.L."/>
            <person name="van Gessel N."/>
            <person name="Grimwood J."/>
            <person name="Hayes R.D."/>
            <person name="Graham S.W."/>
            <person name="Gunter L.E."/>
            <person name="McDaniel S.F."/>
            <person name="Hoernstein S.N.W."/>
            <person name="Larsson A."/>
            <person name="Li F.W."/>
            <person name="Perroud P.F."/>
            <person name="Phillips J."/>
            <person name="Ranjan P."/>
            <person name="Rokshar D.S."/>
            <person name="Rothfels C.J."/>
            <person name="Schneider L."/>
            <person name="Shu S."/>
            <person name="Stevenson D.W."/>
            <person name="Thummler F."/>
            <person name="Tillich M."/>
            <person name="Villarreal Aguilar J.C."/>
            <person name="Widiez T."/>
            <person name="Wong G.K."/>
            <person name="Wymore A."/>
            <person name="Zhang Y."/>
            <person name="Zimmer A.D."/>
            <person name="Quatrano R.S."/>
            <person name="Mayer K.F.X."/>
            <person name="Goodstein D."/>
            <person name="Casacuberta J.M."/>
            <person name="Vandepoele K."/>
            <person name="Reski R."/>
            <person name="Cuming A.C."/>
            <person name="Tuskan G.A."/>
            <person name="Maumus F."/>
            <person name="Salse J."/>
            <person name="Schmutz J."/>
            <person name="Rensing S.A."/>
        </authorList>
    </citation>
    <scope>NUCLEOTIDE SEQUENCE [LARGE SCALE GENOMIC DNA]</scope>
    <source>
        <strain evidence="5 6">cv. Gransden 2004</strain>
    </source>
</reference>
<evidence type="ECO:0000259" key="2">
    <source>
        <dbReference type="Pfam" id="PF00501"/>
    </source>
</evidence>
<dbReference type="CDD" id="cd05941">
    <property type="entry name" value="MCS"/>
    <property type="match status" value="1"/>
</dbReference>
<dbReference type="PaxDb" id="3218-PP1S38_60V6.1"/>
<dbReference type="PROSITE" id="PS00455">
    <property type="entry name" value="AMP_BINDING"/>
    <property type="match status" value="1"/>
</dbReference>
<dbReference type="InterPro" id="IPR000873">
    <property type="entry name" value="AMP-dep_synth/lig_dom"/>
</dbReference>
<dbReference type="Pfam" id="PF00501">
    <property type="entry name" value="AMP-binding"/>
    <property type="match status" value="1"/>
</dbReference>
<keyword evidence="6" id="KW-1185">Reference proteome</keyword>
<proteinExistence type="inferred from homology"/>
<protein>
    <recommendedName>
        <fullName evidence="7">Malonate--CoA ligase</fullName>
    </recommendedName>
</protein>
<evidence type="ECO:0000259" key="3">
    <source>
        <dbReference type="Pfam" id="PF13193"/>
    </source>
</evidence>
<evidence type="ECO:0000313" key="4">
    <source>
        <dbReference type="EMBL" id="PNR62012.1"/>
    </source>
</evidence>
<sequence>MHPVSGRCRFWLTLFHVHQKSLFANSPSNLNAHNVADHVRHLASVSGGESTRKCAEKALDVLKVGFSITKSHEEIAIADERKNHTYGEILHSSFQLSLLLRSLFREERLLSVSNASNKADGAGGNDAQQEASKTLAVYMEIAAKNEVVVVATERAKNVNILEGARVGIMGKPCAEFVAGMWGTWLSGAVAVPLALNHPEAELLHVLSDAGVSIVLATEDYRDLLEPVVKKCCARLYLLPSATSFHSNLSNTQEHGLLSIEQMEREIQKVSSIIRGEQAALIIYTSGTTGKPKGVVHTHASIGAQVKMLAKAWEYSPKDRFLHCLPLHHVHGLVNILLAPLFVGATVEFLPKFSTQQVWRRWQESYSNPETPANDAVTVFSGVPTIYARLLQAYELMDGDFQKSCSLAAKNLRLMMCGSSALPQPVMEKWEKVTSHRLLERYGMTEFGMGLSNPLHGDRKPGFVGEPLPGVEVLIVDDEGTATGVGNLCIRSPGMFSEYWNLPQVTEKSFTEDGFFETGDTVTKEGGYYKILGRTSVDIIKSGGYKISSLEIEAVLLQHPVIAECAILGVPDNDYGEIISAIIVPHEAAAEAAAAKWEPVLTLQALREWARPLLASYKIPQHLLVWKFLPRNAMGKVNKKDLRTSILRGLP</sequence>
<dbReference type="PANTHER" id="PTHR43201:SF8">
    <property type="entry name" value="ACYL-COA SYNTHETASE FAMILY MEMBER 3"/>
    <property type="match status" value="1"/>
</dbReference>
<dbReference type="InterPro" id="IPR042099">
    <property type="entry name" value="ANL_N_sf"/>
</dbReference>
<dbReference type="GeneID" id="112284600"/>
<dbReference type="STRING" id="3218.A0A2K1L7M6"/>
<dbReference type="Gene3D" id="3.40.50.12780">
    <property type="entry name" value="N-terminal domain of ligase-like"/>
    <property type="match status" value="1"/>
</dbReference>
<dbReference type="RefSeq" id="XP_073388827.1">
    <property type="nucleotide sequence ID" value="XM_073532726.1"/>
</dbReference>
<feature type="domain" description="AMP-dependent synthetase/ligase" evidence="2">
    <location>
        <begin position="160"/>
        <end position="499"/>
    </location>
</feature>
<reference evidence="4 6" key="1">
    <citation type="journal article" date="2008" name="Science">
        <title>The Physcomitrella genome reveals evolutionary insights into the conquest of land by plants.</title>
        <authorList>
            <person name="Rensing S."/>
            <person name="Lang D."/>
            <person name="Zimmer A."/>
            <person name="Terry A."/>
            <person name="Salamov A."/>
            <person name="Shapiro H."/>
            <person name="Nishiyama T."/>
            <person name="Perroud P.-F."/>
            <person name="Lindquist E."/>
            <person name="Kamisugi Y."/>
            <person name="Tanahashi T."/>
            <person name="Sakakibara K."/>
            <person name="Fujita T."/>
            <person name="Oishi K."/>
            <person name="Shin-I T."/>
            <person name="Kuroki Y."/>
            <person name="Toyoda A."/>
            <person name="Suzuki Y."/>
            <person name="Hashimoto A."/>
            <person name="Yamaguchi K."/>
            <person name="Sugano A."/>
            <person name="Kohara Y."/>
            <person name="Fujiyama A."/>
            <person name="Anterola A."/>
            <person name="Aoki S."/>
            <person name="Ashton N."/>
            <person name="Barbazuk W.B."/>
            <person name="Barker E."/>
            <person name="Bennetzen J."/>
            <person name="Bezanilla M."/>
            <person name="Blankenship R."/>
            <person name="Cho S.H."/>
            <person name="Dutcher S."/>
            <person name="Estelle M."/>
            <person name="Fawcett J.A."/>
            <person name="Gundlach H."/>
            <person name="Hanada K."/>
            <person name="Heyl A."/>
            <person name="Hicks K.A."/>
            <person name="Hugh J."/>
            <person name="Lohr M."/>
            <person name="Mayer K."/>
            <person name="Melkozernov A."/>
            <person name="Murata T."/>
            <person name="Nelson D."/>
            <person name="Pils B."/>
            <person name="Prigge M."/>
            <person name="Reiss B."/>
            <person name="Renner T."/>
            <person name="Rombauts S."/>
            <person name="Rushton P."/>
            <person name="Sanderfoot A."/>
            <person name="Schween G."/>
            <person name="Shiu S.-H."/>
            <person name="Stueber K."/>
            <person name="Theodoulou F.L."/>
            <person name="Tu H."/>
            <person name="Van de Peer Y."/>
            <person name="Verrier P.J."/>
            <person name="Waters E."/>
            <person name="Wood A."/>
            <person name="Yang L."/>
            <person name="Cove D."/>
            <person name="Cuming A."/>
            <person name="Hasebe M."/>
            <person name="Lucas S."/>
            <person name="Mishler D.B."/>
            <person name="Reski R."/>
            <person name="Grigoriev I."/>
            <person name="Quatrano R.S."/>
            <person name="Boore J.L."/>
        </authorList>
    </citation>
    <scope>NUCLEOTIDE SEQUENCE [LARGE SCALE GENOMIC DNA]</scope>
    <source>
        <strain evidence="5 6">cv. Gransden 2004</strain>
    </source>
</reference>
<gene>
    <name evidence="5" type="primary">LOC112284600</name>
    <name evidence="4" type="ORF">PHYPA_000436</name>
</gene>
<dbReference type="RefSeq" id="XP_073388828.1">
    <property type="nucleotide sequence ID" value="XM_073532727.1"/>
</dbReference>
<dbReference type="InterPro" id="IPR020845">
    <property type="entry name" value="AMP-binding_CS"/>
</dbReference>
<dbReference type="EMBL" id="ABEU02000001">
    <property type="protein sequence ID" value="PNR62012.1"/>
    <property type="molecule type" value="Genomic_DNA"/>
</dbReference>
<dbReference type="OrthoDB" id="2962993at2759"/>
<dbReference type="RefSeq" id="XP_073388826.1">
    <property type="nucleotide sequence ID" value="XM_073532725.1"/>
</dbReference>
<evidence type="ECO:0000256" key="1">
    <source>
        <dbReference type="ARBA" id="ARBA00006432"/>
    </source>
</evidence>
<dbReference type="Gene3D" id="3.30.300.30">
    <property type="match status" value="1"/>
</dbReference>
<dbReference type="FunCoup" id="A0A2K1L7M6">
    <property type="interactions" value="3034"/>
</dbReference>
<dbReference type="GO" id="GO:0016405">
    <property type="term" value="F:CoA-ligase activity"/>
    <property type="evidence" value="ECO:0000318"/>
    <property type="project" value="GO_Central"/>
</dbReference>
<dbReference type="InterPro" id="IPR045851">
    <property type="entry name" value="AMP-bd_C_sf"/>
</dbReference>
<accession>A0A2K1L7M6</accession>
<dbReference type="RefSeq" id="XP_073388830.1">
    <property type="nucleotide sequence ID" value="XM_073532729.1"/>
</dbReference>